<comment type="caution">
    <text evidence="1">The sequence shown here is derived from an EMBL/GenBank/DDBJ whole genome shotgun (WGS) entry which is preliminary data.</text>
</comment>
<gene>
    <name evidence="1" type="ORF">J4D97_08625</name>
</gene>
<organism evidence="1 2">
    <name type="scientific">Hymenobacter defluvii</name>
    <dbReference type="NCBI Taxonomy" id="2054411"/>
    <lineage>
        <taxon>Bacteria</taxon>
        <taxon>Pseudomonadati</taxon>
        <taxon>Bacteroidota</taxon>
        <taxon>Cytophagia</taxon>
        <taxon>Cytophagales</taxon>
        <taxon>Hymenobacteraceae</taxon>
        <taxon>Hymenobacter</taxon>
    </lineage>
</organism>
<dbReference type="EMBL" id="JAGETX010000003">
    <property type="protein sequence ID" value="MBO3270710.1"/>
    <property type="molecule type" value="Genomic_DNA"/>
</dbReference>
<keyword evidence="2" id="KW-1185">Reference proteome</keyword>
<name>A0ABS3TAM3_9BACT</name>
<protein>
    <submittedName>
        <fullName evidence="1">Uncharacterized protein</fullName>
    </submittedName>
</protein>
<sequence length="175" mass="19736">MITYPFLPKSNRQLQPGQFWAIPLTNGFFACGRVLDVPPASTKNYREFYAGLLDWTDSQPPCFETIVGAQILKHGFMHVKGLIKLGQPIIGCRPLQLDAMVVPLTVESQSWRPNARVFQGYVPIRNSQREEHPLKITIDSSTDQFQTNPTTLPAQAVWGYNVIRVLAEQYFGDAV</sequence>
<dbReference type="Proteomes" id="UP000670527">
    <property type="component" value="Unassembled WGS sequence"/>
</dbReference>
<dbReference type="Pfam" id="PF15428">
    <property type="entry name" value="Imm26"/>
    <property type="match status" value="1"/>
</dbReference>
<dbReference type="RefSeq" id="WP_208307215.1">
    <property type="nucleotide sequence ID" value="NZ_JAGETX010000003.1"/>
</dbReference>
<evidence type="ECO:0000313" key="1">
    <source>
        <dbReference type="EMBL" id="MBO3270710.1"/>
    </source>
</evidence>
<evidence type="ECO:0000313" key="2">
    <source>
        <dbReference type="Proteomes" id="UP000670527"/>
    </source>
</evidence>
<reference evidence="1 2" key="1">
    <citation type="submission" date="2021-03" db="EMBL/GenBank/DDBJ databases">
        <authorList>
            <person name="Kim M.K."/>
        </authorList>
    </citation>
    <scope>NUCLEOTIDE SEQUENCE [LARGE SCALE GENOMIC DNA]</scope>
    <source>
        <strain evidence="1 2">BT507</strain>
    </source>
</reference>
<proteinExistence type="predicted"/>
<accession>A0ABS3TAM3</accession>
<dbReference type="InterPro" id="IPR029278">
    <property type="entry name" value="Imm26"/>
</dbReference>